<organism evidence="6 7">
    <name type="scientific">Pseudoglutamicibacter albus</name>
    <dbReference type="NCBI Taxonomy" id="98671"/>
    <lineage>
        <taxon>Bacteria</taxon>
        <taxon>Bacillati</taxon>
        <taxon>Actinomycetota</taxon>
        <taxon>Actinomycetes</taxon>
        <taxon>Micrococcales</taxon>
        <taxon>Micrococcaceae</taxon>
        <taxon>Pseudoglutamicibacter</taxon>
    </lineage>
</organism>
<dbReference type="InterPro" id="IPR001647">
    <property type="entry name" value="HTH_TetR"/>
</dbReference>
<evidence type="ECO:0000313" key="7">
    <source>
        <dbReference type="Proteomes" id="UP001180715"/>
    </source>
</evidence>
<dbReference type="InterPro" id="IPR036271">
    <property type="entry name" value="Tet_transcr_reg_TetR-rel_C_sf"/>
</dbReference>
<name>A0ABU1YYJ9_9MICC</name>
<keyword evidence="1" id="KW-0805">Transcription regulation</keyword>
<keyword evidence="2 4" id="KW-0238">DNA-binding</keyword>
<sequence length="203" mass="22498">MATKGQRTAAAVREKATEFFFVKGFSATTLREVASAAGVKVSSLYNHISSKEDLLQQVMGSFMDDIIADLDNALDGKTEAIDRLLSAIDCHLRFHATQARKVFIGNNNLRFLSLEARNGITDKRSDYVRRIQDIIKDAERAGFATLLDSRLHAYAIIALGTDIATWYQMDGRLSLDEIVDIYSKIALRGLGVPDADKLVDARK</sequence>
<keyword evidence="3" id="KW-0804">Transcription</keyword>
<protein>
    <submittedName>
        <fullName evidence="6">AcrR family transcriptional regulator</fullName>
    </submittedName>
</protein>
<dbReference type="PROSITE" id="PS50977">
    <property type="entry name" value="HTH_TETR_2"/>
    <property type="match status" value="1"/>
</dbReference>
<feature type="DNA-binding region" description="H-T-H motif" evidence="4">
    <location>
        <begin position="29"/>
        <end position="48"/>
    </location>
</feature>
<dbReference type="Gene3D" id="1.10.357.10">
    <property type="entry name" value="Tetracycline Repressor, domain 2"/>
    <property type="match status" value="1"/>
</dbReference>
<accession>A0ABU1YYJ9</accession>
<dbReference type="SUPFAM" id="SSF48498">
    <property type="entry name" value="Tetracyclin repressor-like, C-terminal domain"/>
    <property type="match status" value="1"/>
</dbReference>
<evidence type="ECO:0000256" key="4">
    <source>
        <dbReference type="PROSITE-ProRule" id="PRU00335"/>
    </source>
</evidence>
<comment type="caution">
    <text evidence="6">The sequence shown here is derived from an EMBL/GenBank/DDBJ whole genome shotgun (WGS) entry which is preliminary data.</text>
</comment>
<dbReference type="SUPFAM" id="SSF46689">
    <property type="entry name" value="Homeodomain-like"/>
    <property type="match status" value="1"/>
</dbReference>
<evidence type="ECO:0000256" key="1">
    <source>
        <dbReference type="ARBA" id="ARBA00023015"/>
    </source>
</evidence>
<evidence type="ECO:0000256" key="3">
    <source>
        <dbReference type="ARBA" id="ARBA00023163"/>
    </source>
</evidence>
<dbReference type="RefSeq" id="WP_310245294.1">
    <property type="nucleotide sequence ID" value="NZ_JAVDXX010000001.1"/>
</dbReference>
<dbReference type="EMBL" id="JAVDXX010000001">
    <property type="protein sequence ID" value="MDR7292845.1"/>
    <property type="molecule type" value="Genomic_DNA"/>
</dbReference>
<dbReference type="PANTHER" id="PTHR30055:SF234">
    <property type="entry name" value="HTH-TYPE TRANSCRIPTIONAL REGULATOR BETI"/>
    <property type="match status" value="1"/>
</dbReference>
<keyword evidence="7" id="KW-1185">Reference proteome</keyword>
<dbReference type="Proteomes" id="UP001180715">
    <property type="component" value="Unassembled WGS sequence"/>
</dbReference>
<dbReference type="InterPro" id="IPR041490">
    <property type="entry name" value="KstR2_TetR_C"/>
</dbReference>
<reference evidence="6" key="1">
    <citation type="submission" date="2023-07" db="EMBL/GenBank/DDBJ databases">
        <title>Sequencing the genomes of 1000 actinobacteria strains.</title>
        <authorList>
            <person name="Klenk H.-P."/>
        </authorList>
    </citation>
    <scope>NUCLEOTIDE SEQUENCE</scope>
    <source>
        <strain evidence="6">DSM 13068</strain>
    </source>
</reference>
<dbReference type="InterPro" id="IPR050109">
    <property type="entry name" value="HTH-type_TetR-like_transc_reg"/>
</dbReference>
<evidence type="ECO:0000256" key="2">
    <source>
        <dbReference type="ARBA" id="ARBA00023125"/>
    </source>
</evidence>
<dbReference type="PRINTS" id="PR00455">
    <property type="entry name" value="HTHTETR"/>
</dbReference>
<gene>
    <name evidence="6" type="ORF">J2S67_000113</name>
</gene>
<dbReference type="Pfam" id="PF17932">
    <property type="entry name" value="TetR_C_24"/>
    <property type="match status" value="1"/>
</dbReference>
<dbReference type="InterPro" id="IPR009057">
    <property type="entry name" value="Homeodomain-like_sf"/>
</dbReference>
<proteinExistence type="predicted"/>
<dbReference type="Pfam" id="PF00440">
    <property type="entry name" value="TetR_N"/>
    <property type="match status" value="1"/>
</dbReference>
<evidence type="ECO:0000313" key="6">
    <source>
        <dbReference type="EMBL" id="MDR7292845.1"/>
    </source>
</evidence>
<feature type="domain" description="HTH tetR-type" evidence="5">
    <location>
        <begin position="6"/>
        <end position="66"/>
    </location>
</feature>
<dbReference type="PANTHER" id="PTHR30055">
    <property type="entry name" value="HTH-TYPE TRANSCRIPTIONAL REGULATOR RUTR"/>
    <property type="match status" value="1"/>
</dbReference>
<evidence type="ECO:0000259" key="5">
    <source>
        <dbReference type="PROSITE" id="PS50977"/>
    </source>
</evidence>